<evidence type="ECO:0000259" key="1">
    <source>
        <dbReference type="Pfam" id="PF23212"/>
    </source>
</evidence>
<dbReference type="EMBL" id="CAFBOF010000001">
    <property type="protein sequence ID" value="CAB4968334.1"/>
    <property type="molecule type" value="Genomic_DNA"/>
</dbReference>
<protein>
    <submittedName>
        <fullName evidence="3">Unannotated protein</fullName>
    </submittedName>
</protein>
<gene>
    <name evidence="2" type="ORF">UFOPK2683_01084</name>
    <name evidence="3" type="ORF">UFOPK3605_00083</name>
    <name evidence="4" type="ORF">UFOPK3897_00087</name>
    <name evidence="5" type="ORF">UFOPK4121_00072</name>
</gene>
<dbReference type="AlphaFoldDB" id="A0A6J7FJ60"/>
<dbReference type="EMBL" id="CAFBPQ010000001">
    <property type="protein sequence ID" value="CAB5011490.1"/>
    <property type="molecule type" value="Genomic_DNA"/>
</dbReference>
<dbReference type="EMBL" id="CAFBMM010000001">
    <property type="protein sequence ID" value="CAB4893978.1"/>
    <property type="molecule type" value="Genomic_DNA"/>
</dbReference>
<dbReference type="EMBL" id="CAEZYK010000063">
    <property type="protein sequence ID" value="CAB4727738.1"/>
    <property type="molecule type" value="Genomic_DNA"/>
</dbReference>
<evidence type="ECO:0000313" key="4">
    <source>
        <dbReference type="EMBL" id="CAB4968334.1"/>
    </source>
</evidence>
<accession>A0A6J7FJ60</accession>
<dbReference type="SUPFAM" id="SSF159245">
    <property type="entry name" value="AttH-like"/>
    <property type="match status" value="1"/>
</dbReference>
<name>A0A6J7FJ60_9ZZZZ</name>
<evidence type="ECO:0000313" key="2">
    <source>
        <dbReference type="EMBL" id="CAB4727738.1"/>
    </source>
</evidence>
<proteinExistence type="predicted"/>
<sequence>MQLSATDEDRHLPGTDIFWGESWYHDFAAADGSYGGYLRLGLYPNQKVAWSWVYLVRKARPLVVVRDHAALCPRSDELLSTSSLPGTAHAGSSAWGPEKPLHSYRITATGNGVELANPADAFLSVNNEPESGPSADVELDLTWTGVTPPYAYTVTTRFEQSAWVSGTIRINDESFEVHCPGQRDHSWGARDWWSFGWVWCSGRLNDGTWWHCARSIIPKVDIFQAGYVISPDMTLTPVESVGVEYSLDADQLPRSGTLKVGDLALNWEVQLAAPILLVSPEGKQSRFPRSMCRFNTADGREGSGWIEFNFPEGVARSGEIGS</sequence>
<evidence type="ECO:0000313" key="3">
    <source>
        <dbReference type="EMBL" id="CAB4893978.1"/>
    </source>
</evidence>
<feature type="domain" description="DUF7064" evidence="1">
    <location>
        <begin position="192"/>
        <end position="311"/>
    </location>
</feature>
<dbReference type="Pfam" id="PF23212">
    <property type="entry name" value="DUF7064"/>
    <property type="match status" value="1"/>
</dbReference>
<dbReference type="InterPro" id="IPR055492">
    <property type="entry name" value="DUF7064"/>
</dbReference>
<organism evidence="3">
    <name type="scientific">freshwater metagenome</name>
    <dbReference type="NCBI Taxonomy" id="449393"/>
    <lineage>
        <taxon>unclassified sequences</taxon>
        <taxon>metagenomes</taxon>
        <taxon>ecological metagenomes</taxon>
    </lineage>
</organism>
<reference evidence="3" key="1">
    <citation type="submission" date="2020-05" db="EMBL/GenBank/DDBJ databases">
        <authorList>
            <person name="Chiriac C."/>
            <person name="Salcher M."/>
            <person name="Ghai R."/>
            <person name="Kavagutti S V."/>
        </authorList>
    </citation>
    <scope>NUCLEOTIDE SEQUENCE</scope>
</reference>
<evidence type="ECO:0000313" key="5">
    <source>
        <dbReference type="EMBL" id="CAB5011490.1"/>
    </source>
</evidence>